<dbReference type="AlphaFoldDB" id="A0A067N3G9"/>
<sequence length="155" mass="16825">MVVRTAVPPFHCDGPCRASLWTIPSTEQANVPARGEDIGAPSAADNEDIDAYAEAVFSQDGSGLLAATKEGMICVWEVAATVQMVIVPFWGDTEFLAFSLDGSIGRFVFVWGPHFDMGCDRASQSIARGAVVANRDDYFIPKSLLDTKSHRILMR</sequence>
<gene>
    <name evidence="1" type="ORF">BOTBODRAFT_184963</name>
</gene>
<dbReference type="InParanoid" id="A0A067N3G9"/>
<keyword evidence="2" id="KW-1185">Reference proteome</keyword>
<dbReference type="HOGENOM" id="CLU_1695204_0_0_1"/>
<reference evidence="2" key="1">
    <citation type="journal article" date="2014" name="Proc. Natl. Acad. Sci. U.S.A.">
        <title>Extensive sampling of basidiomycete genomes demonstrates inadequacy of the white-rot/brown-rot paradigm for wood decay fungi.</title>
        <authorList>
            <person name="Riley R."/>
            <person name="Salamov A.A."/>
            <person name="Brown D.W."/>
            <person name="Nagy L.G."/>
            <person name="Floudas D."/>
            <person name="Held B.W."/>
            <person name="Levasseur A."/>
            <person name="Lombard V."/>
            <person name="Morin E."/>
            <person name="Otillar R."/>
            <person name="Lindquist E.A."/>
            <person name="Sun H."/>
            <person name="LaButti K.M."/>
            <person name="Schmutz J."/>
            <person name="Jabbour D."/>
            <person name="Luo H."/>
            <person name="Baker S.E."/>
            <person name="Pisabarro A.G."/>
            <person name="Walton J.D."/>
            <person name="Blanchette R.A."/>
            <person name="Henrissat B."/>
            <person name="Martin F."/>
            <person name="Cullen D."/>
            <person name="Hibbett D.S."/>
            <person name="Grigoriev I.V."/>
        </authorList>
    </citation>
    <scope>NUCLEOTIDE SEQUENCE [LARGE SCALE GENOMIC DNA]</scope>
    <source>
        <strain evidence="2">FD-172 SS1</strain>
    </source>
</reference>
<name>A0A067N3G9_BOTB1</name>
<evidence type="ECO:0000313" key="2">
    <source>
        <dbReference type="Proteomes" id="UP000027195"/>
    </source>
</evidence>
<accession>A0A067N3G9</accession>
<proteinExistence type="predicted"/>
<dbReference type="Proteomes" id="UP000027195">
    <property type="component" value="Unassembled WGS sequence"/>
</dbReference>
<dbReference type="EMBL" id="KL198021">
    <property type="protein sequence ID" value="KDQ18301.1"/>
    <property type="molecule type" value="Genomic_DNA"/>
</dbReference>
<organism evidence="1 2">
    <name type="scientific">Botryobasidium botryosum (strain FD-172 SS1)</name>
    <dbReference type="NCBI Taxonomy" id="930990"/>
    <lineage>
        <taxon>Eukaryota</taxon>
        <taxon>Fungi</taxon>
        <taxon>Dikarya</taxon>
        <taxon>Basidiomycota</taxon>
        <taxon>Agaricomycotina</taxon>
        <taxon>Agaricomycetes</taxon>
        <taxon>Cantharellales</taxon>
        <taxon>Botryobasidiaceae</taxon>
        <taxon>Botryobasidium</taxon>
    </lineage>
</organism>
<evidence type="ECO:0000313" key="1">
    <source>
        <dbReference type="EMBL" id="KDQ18301.1"/>
    </source>
</evidence>
<protein>
    <submittedName>
        <fullName evidence="1">Uncharacterized protein</fullName>
    </submittedName>
</protein>